<evidence type="ECO:0000313" key="1">
    <source>
        <dbReference type="EMBL" id="CAA7034284.1"/>
    </source>
</evidence>
<dbReference type="InterPro" id="IPR043502">
    <property type="entry name" value="DNA/RNA_pol_sf"/>
</dbReference>
<dbReference type="SUPFAM" id="SSF56672">
    <property type="entry name" value="DNA/RNA polymerases"/>
    <property type="match status" value="1"/>
</dbReference>
<sequence length="164" mass="18615">MRAVPSTYHLCVKFPTPGGIKTLWGDQKESRICFMSEHKTDEPSCDAVIQVCIDEEHPERCVVIGAQHEETLRAEFFALLKENINAFAWTAEDMPGIEINITCHELNVDPTFKPVKQKRRKLEAERVKAVNDEVERLLKVGSIAEAKYPDWLANPVVVKKKNGN</sequence>
<reference evidence="1" key="1">
    <citation type="submission" date="2020-01" db="EMBL/GenBank/DDBJ databases">
        <authorList>
            <person name="Mishra B."/>
        </authorList>
    </citation>
    <scope>NUCLEOTIDE SEQUENCE [LARGE SCALE GENOMIC DNA]</scope>
</reference>
<name>A0A6D2J365_9BRAS</name>
<dbReference type="Gene3D" id="3.10.10.10">
    <property type="entry name" value="HIV Type 1 Reverse Transcriptase, subunit A, domain 1"/>
    <property type="match status" value="1"/>
</dbReference>
<evidence type="ECO:0000313" key="2">
    <source>
        <dbReference type="Proteomes" id="UP000467841"/>
    </source>
</evidence>
<comment type="caution">
    <text evidence="1">The sequence shown here is derived from an EMBL/GenBank/DDBJ whole genome shotgun (WGS) entry which is preliminary data.</text>
</comment>
<gene>
    <name evidence="1" type="ORF">MERR_LOCUS21519</name>
</gene>
<organism evidence="1 2">
    <name type="scientific">Microthlaspi erraticum</name>
    <dbReference type="NCBI Taxonomy" id="1685480"/>
    <lineage>
        <taxon>Eukaryota</taxon>
        <taxon>Viridiplantae</taxon>
        <taxon>Streptophyta</taxon>
        <taxon>Embryophyta</taxon>
        <taxon>Tracheophyta</taxon>
        <taxon>Spermatophyta</taxon>
        <taxon>Magnoliopsida</taxon>
        <taxon>eudicotyledons</taxon>
        <taxon>Gunneridae</taxon>
        <taxon>Pentapetalae</taxon>
        <taxon>rosids</taxon>
        <taxon>malvids</taxon>
        <taxon>Brassicales</taxon>
        <taxon>Brassicaceae</taxon>
        <taxon>Coluteocarpeae</taxon>
        <taxon>Microthlaspi</taxon>
    </lineage>
</organism>
<dbReference type="EMBL" id="CACVBM020001144">
    <property type="protein sequence ID" value="CAA7034284.1"/>
    <property type="molecule type" value="Genomic_DNA"/>
</dbReference>
<keyword evidence="2" id="KW-1185">Reference proteome</keyword>
<dbReference type="OrthoDB" id="1031194at2759"/>
<dbReference type="Proteomes" id="UP000467841">
    <property type="component" value="Unassembled WGS sequence"/>
</dbReference>
<dbReference type="AlphaFoldDB" id="A0A6D2J365"/>
<protein>
    <submittedName>
        <fullName evidence="1">Uncharacterized protein</fullName>
    </submittedName>
</protein>
<proteinExistence type="predicted"/>
<accession>A0A6D2J365</accession>